<dbReference type="GO" id="GO:0031145">
    <property type="term" value="P:anaphase-promoting complex-dependent catabolic process"/>
    <property type="evidence" value="ECO:0007669"/>
    <property type="project" value="TreeGrafter"/>
</dbReference>
<dbReference type="GO" id="GO:0005680">
    <property type="term" value="C:anaphase-promoting complex"/>
    <property type="evidence" value="ECO:0007669"/>
    <property type="project" value="UniProtKB-ARBA"/>
</dbReference>
<dbReference type="GO" id="GO:0005737">
    <property type="term" value="C:cytoplasm"/>
    <property type="evidence" value="ECO:0007669"/>
    <property type="project" value="TreeGrafter"/>
</dbReference>
<feature type="compositionally biased region" description="Polar residues" evidence="8">
    <location>
        <begin position="25"/>
        <end position="54"/>
    </location>
</feature>
<keyword evidence="10" id="KW-1185">Reference proteome</keyword>
<keyword evidence="6" id="KW-0131">Cell cycle</keyword>
<feature type="compositionally biased region" description="Low complexity" evidence="8">
    <location>
        <begin position="1038"/>
        <end position="1051"/>
    </location>
</feature>
<feature type="region of interest" description="Disordered" evidence="8">
    <location>
        <begin position="1019"/>
        <end position="1077"/>
    </location>
</feature>
<evidence type="ECO:0000256" key="8">
    <source>
        <dbReference type="SAM" id="MobiDB-lite"/>
    </source>
</evidence>
<dbReference type="OrthoDB" id="10006270at2759"/>
<evidence type="ECO:0000256" key="3">
    <source>
        <dbReference type="ARBA" id="ARBA00022776"/>
    </source>
</evidence>
<dbReference type="Pfam" id="PF13181">
    <property type="entry name" value="TPR_8"/>
    <property type="match status" value="2"/>
</dbReference>
<proteinExistence type="predicted"/>
<keyword evidence="1" id="KW-0132">Cell division</keyword>
<reference evidence="9" key="2">
    <citation type="journal article" date="2022" name="Microbiol. Resour. Announc.">
        <title>Whole-Genome Sequence of Entomortierella parvispora E1425, a Mucoromycotan Fungus Associated with Burkholderiaceae-Related Endosymbiotic Bacteria.</title>
        <authorList>
            <person name="Herlambang A."/>
            <person name="Guo Y."/>
            <person name="Takashima Y."/>
            <person name="Narisawa K."/>
            <person name="Ohta H."/>
            <person name="Nishizawa T."/>
        </authorList>
    </citation>
    <scope>NUCLEOTIDE SEQUENCE</scope>
    <source>
        <strain evidence="9">E1425</strain>
    </source>
</reference>
<evidence type="ECO:0000313" key="9">
    <source>
        <dbReference type="EMBL" id="GJJ75575.1"/>
    </source>
</evidence>
<dbReference type="PANTHER" id="PTHR12558">
    <property type="entry name" value="CELL DIVISION CYCLE 16,23,27"/>
    <property type="match status" value="1"/>
</dbReference>
<dbReference type="InterPro" id="IPR011990">
    <property type="entry name" value="TPR-like_helical_dom_sf"/>
</dbReference>
<evidence type="ECO:0000256" key="1">
    <source>
        <dbReference type="ARBA" id="ARBA00022618"/>
    </source>
</evidence>
<dbReference type="SMART" id="SM00028">
    <property type="entry name" value="TPR"/>
    <property type="match status" value="7"/>
</dbReference>
<dbReference type="PANTHER" id="PTHR12558:SF9">
    <property type="entry name" value="CELL DIVISION CYCLE PROTEIN 16 HOMOLOG"/>
    <property type="match status" value="1"/>
</dbReference>
<feature type="compositionally biased region" description="Gly residues" evidence="8">
    <location>
        <begin position="257"/>
        <end position="269"/>
    </location>
</feature>
<feature type="compositionally biased region" description="Low complexity" evidence="8">
    <location>
        <begin position="97"/>
        <end position="113"/>
    </location>
</feature>
<dbReference type="AlphaFoldDB" id="A0A9P3HFF1"/>
<dbReference type="Pfam" id="PF12895">
    <property type="entry name" value="ANAPC3"/>
    <property type="match status" value="1"/>
</dbReference>
<evidence type="ECO:0000313" key="10">
    <source>
        <dbReference type="Proteomes" id="UP000827284"/>
    </source>
</evidence>
<accession>A0A9P3HFF1</accession>
<feature type="repeat" description="TPR" evidence="7">
    <location>
        <begin position="726"/>
        <end position="759"/>
    </location>
</feature>
<feature type="repeat" description="TPR" evidence="7">
    <location>
        <begin position="869"/>
        <end position="902"/>
    </location>
</feature>
<evidence type="ECO:0000256" key="6">
    <source>
        <dbReference type="ARBA" id="ARBA00023306"/>
    </source>
</evidence>
<feature type="compositionally biased region" description="Acidic residues" evidence="8">
    <location>
        <begin position="1062"/>
        <end position="1077"/>
    </location>
</feature>
<keyword evidence="5 7" id="KW-0802">TPR repeat</keyword>
<evidence type="ECO:0000256" key="7">
    <source>
        <dbReference type="PROSITE-ProRule" id="PRU00339"/>
    </source>
</evidence>
<comment type="caution">
    <text evidence="9">The sequence shown here is derived from an EMBL/GenBank/DDBJ whole genome shotgun (WGS) entry which is preliminary data.</text>
</comment>
<dbReference type="Pfam" id="PF13424">
    <property type="entry name" value="TPR_12"/>
    <property type="match status" value="1"/>
</dbReference>
<evidence type="ECO:0000256" key="4">
    <source>
        <dbReference type="ARBA" id="ARBA00022786"/>
    </source>
</evidence>
<dbReference type="PROSITE" id="PS50005">
    <property type="entry name" value="TPR"/>
    <property type="match status" value="2"/>
</dbReference>
<dbReference type="Gene3D" id="1.25.40.10">
    <property type="entry name" value="Tetratricopeptide repeat domain"/>
    <property type="match status" value="1"/>
</dbReference>
<dbReference type="SUPFAM" id="SSF48452">
    <property type="entry name" value="TPR-like"/>
    <property type="match status" value="2"/>
</dbReference>
<reference evidence="9" key="1">
    <citation type="submission" date="2021-11" db="EMBL/GenBank/DDBJ databases">
        <authorList>
            <person name="Herlambang A."/>
            <person name="Guo Y."/>
            <person name="Takashima Y."/>
            <person name="Nishizawa T."/>
        </authorList>
    </citation>
    <scope>NUCLEOTIDE SEQUENCE</scope>
    <source>
        <strain evidence="9">E1425</strain>
    </source>
</reference>
<feature type="compositionally biased region" description="Basic and acidic residues" evidence="8">
    <location>
        <begin position="208"/>
        <end position="219"/>
    </location>
</feature>
<name>A0A9P3HFF1_9FUNG</name>
<keyword evidence="4" id="KW-0833">Ubl conjugation pathway</keyword>
<keyword evidence="2" id="KW-0677">Repeat</keyword>
<dbReference type="Proteomes" id="UP000827284">
    <property type="component" value="Unassembled WGS sequence"/>
</dbReference>
<feature type="compositionally biased region" description="Polar residues" evidence="8">
    <location>
        <begin position="114"/>
        <end position="123"/>
    </location>
</feature>
<sequence length="1077" mass="119858">MSTPSRDRRHRSDARETPSHRASARGSSLSPVLRTRSTLTTPVRRSRPQSSLFQTPEPAEELSSSRNNNIPGGVSHYDLRNRHNSTSNSDHNDHDNSNNTNGNNSNGGRHSSNIRTPSRTGHVQRSMVYPVVEIPTHNHRTPSSSRRNVPASERNTMPPTTPARSTTTETTEPRQLRPTPQRQQRQLEGSRTLDRRHPNVPNAYIPRNGHEDDALDSHIHPPHSPLDRFSNSRVSTPARPSRTHPSLGTPSFHRSGGSSGSFSGSGSGSGLRHSPAGGGGVGSVGLPLGLSLTTASSPGSNSRVSFGSYAKFGINGLDGADLISGGSTPYRPQHMKVIPSPYTQSPATWQDTIPSRIVAPQPPQHLSSSAGFGEGGAPFKSVKQEEGADSSSQDSVLAHESSSSLEVAGAVVANEDLEGGEKPLILHNEDDQGMVNLSEMRGWRTDAMHQGLYDTAAFWGDKILAVSEDENDIFWLASAFFQQRDWGRALNLLQKHNMILLSVACKHLAARCLFEGQKYKEALEILGYINEQPEDDSTESIPQAGIKLEASMCYLRARCLEKIAYMDEAREAYKAALRIDIKCYDAWKWMADRHLLTPKEEREFLAELQVIAQVSKKNAEFVKLCYMAKLQKETDQEHRKVEEETYTQLARYFPKENVELLLGRAESFYANAEFKEGLEITNRILELDEFNRACIPVHVACMYELRMSNDLFMAAHRFVERHSRFAVAWYAVAVYYFLIENYSDAKRYFSKCVLMDPVFGEAWIGYGHTFMAVSKFDQAIEAYGSASQKAQKIHLGSMFVGMTHLRLMNLVAATRFLIPCLDLCSTDSLLLNEIGVLYYHQGEYEKAIEFLDKANKCLGKVREKSLPWETNCLNLGHCYRQLREYTKAIECFNRGLTLSKKRGLAHFDLLSGLGFVHQIRGENQNAIECYTRASLIRPGDEMVSEMMNMALEDQILSGRESDAKIWAQNMARESSQRLARQKLEQFSNVRAKLEKKLATSSGEVNRLPYIKKASVVAMTGTSSGGDSYRPSSRMALNSTSVSAPSFPSSRSGVAGRHNSPVGDDEEEEGETSDMDMD</sequence>
<gene>
    <name evidence="9" type="ORF">EMPS_07933</name>
</gene>
<dbReference type="GO" id="GO:0045842">
    <property type="term" value="P:positive regulation of mitotic metaphase/anaphase transition"/>
    <property type="evidence" value="ECO:0007669"/>
    <property type="project" value="TreeGrafter"/>
</dbReference>
<feature type="compositionally biased region" description="Low complexity" evidence="8">
    <location>
        <begin position="176"/>
        <end position="186"/>
    </location>
</feature>
<evidence type="ECO:0000256" key="2">
    <source>
        <dbReference type="ARBA" id="ARBA00022737"/>
    </source>
</evidence>
<dbReference type="InterPro" id="IPR019734">
    <property type="entry name" value="TPR_rpt"/>
</dbReference>
<dbReference type="GO" id="GO:0051301">
    <property type="term" value="P:cell division"/>
    <property type="evidence" value="ECO:0007669"/>
    <property type="project" value="UniProtKB-KW"/>
</dbReference>
<dbReference type="EMBL" id="BQFW01000011">
    <property type="protein sequence ID" value="GJJ75575.1"/>
    <property type="molecule type" value="Genomic_DNA"/>
</dbReference>
<feature type="region of interest" description="Disordered" evidence="8">
    <location>
        <begin position="362"/>
        <end position="399"/>
    </location>
</feature>
<organism evidence="9 10">
    <name type="scientific">Entomortierella parvispora</name>
    <dbReference type="NCBI Taxonomy" id="205924"/>
    <lineage>
        <taxon>Eukaryota</taxon>
        <taxon>Fungi</taxon>
        <taxon>Fungi incertae sedis</taxon>
        <taxon>Mucoromycota</taxon>
        <taxon>Mortierellomycotina</taxon>
        <taxon>Mortierellomycetes</taxon>
        <taxon>Mortierellales</taxon>
        <taxon>Mortierellaceae</taxon>
        <taxon>Entomortierella</taxon>
    </lineage>
</organism>
<evidence type="ECO:0000256" key="5">
    <source>
        <dbReference type="ARBA" id="ARBA00022803"/>
    </source>
</evidence>
<feature type="compositionally biased region" description="Low complexity" evidence="8">
    <location>
        <begin position="156"/>
        <end position="170"/>
    </location>
</feature>
<protein>
    <submittedName>
        <fullName evidence="9">Anaphase-promoting complex subunit 6</fullName>
    </submittedName>
</protein>
<keyword evidence="3" id="KW-0498">Mitosis</keyword>
<feature type="region of interest" description="Disordered" evidence="8">
    <location>
        <begin position="1"/>
        <end position="278"/>
    </location>
</feature>
<dbReference type="GO" id="GO:0016567">
    <property type="term" value="P:protein ubiquitination"/>
    <property type="evidence" value="ECO:0007669"/>
    <property type="project" value="TreeGrafter"/>
</dbReference>
<feature type="compositionally biased region" description="Polar residues" evidence="8">
    <location>
        <begin position="389"/>
        <end position="399"/>
    </location>
</feature>